<dbReference type="KEGG" id="dosa:Os08g0239100"/>
<dbReference type="GO" id="GO:0016787">
    <property type="term" value="F:hydrolase activity"/>
    <property type="evidence" value="ECO:0007669"/>
    <property type="project" value="InterPro"/>
</dbReference>
<dbReference type="PANTHER" id="PTHR17630">
    <property type="entry name" value="DIENELACTONE HYDROLASE"/>
    <property type="match status" value="1"/>
</dbReference>
<evidence type="ECO:0000256" key="1">
    <source>
        <dbReference type="SAM" id="SignalP"/>
    </source>
</evidence>
<sequence>MAWALLLSLAVLAAAAAAAPTHSQCLDNPPDLTAGGGEAGVVVHDLAGFEAYVTGAVHSTKAVLLASDVFGFEAPLLRKIADKVGQAGYYVAVPDFFHGDPYTLDLNLTEWFSKHSPMKILSSCTYQDAQIKPQIKQNYIQRKFAVEVAKTNEVEAIVTTHPGLVTVDDIKEVKCPIEIIGAQNDTLTPPKLVYQYVQALRHRTDRIR</sequence>
<organism evidence="3 4">
    <name type="scientific">Oryza sativa subsp. japonica</name>
    <name type="common">Rice</name>
    <dbReference type="NCBI Taxonomy" id="39947"/>
    <lineage>
        <taxon>Eukaryota</taxon>
        <taxon>Viridiplantae</taxon>
        <taxon>Streptophyta</taxon>
        <taxon>Embryophyta</taxon>
        <taxon>Tracheophyta</taxon>
        <taxon>Spermatophyta</taxon>
        <taxon>Magnoliopsida</taxon>
        <taxon>Liliopsida</taxon>
        <taxon>Poales</taxon>
        <taxon>Poaceae</taxon>
        <taxon>BOP clade</taxon>
        <taxon>Oryzoideae</taxon>
        <taxon>Oryzeae</taxon>
        <taxon>Oryzinae</taxon>
        <taxon>Oryza</taxon>
        <taxon>Oryza sativa</taxon>
    </lineage>
</organism>
<protein>
    <submittedName>
        <fullName evidence="3">Os08g0239100 protein</fullName>
    </submittedName>
</protein>
<evidence type="ECO:0000313" key="4">
    <source>
        <dbReference type="Proteomes" id="UP000000763"/>
    </source>
</evidence>
<dbReference type="PANTHER" id="PTHR17630:SF56">
    <property type="entry name" value="ENDO-1,3_1,4-BETA-D-GLUCANASE"/>
    <property type="match status" value="1"/>
</dbReference>
<name>C7J5K3_ORYSJ</name>
<keyword evidence="1" id="KW-0732">Signal</keyword>
<dbReference type="AlphaFoldDB" id="C7J5K3"/>
<feature type="signal peptide" evidence="1">
    <location>
        <begin position="1"/>
        <end position="18"/>
    </location>
</feature>
<dbReference type="InterPro" id="IPR002925">
    <property type="entry name" value="Dienelactn_hydro"/>
</dbReference>
<feature type="domain" description="Dienelactone hydrolase" evidence="2">
    <location>
        <begin position="49"/>
        <end position="202"/>
    </location>
</feature>
<reference evidence="3 4" key="1">
    <citation type="journal article" date="2005" name="Nature">
        <title>The map-based sequence of the rice genome.</title>
        <authorList>
            <consortium name="International rice genome sequencing project (IRGSP)"/>
            <person name="Matsumoto T."/>
            <person name="Wu J."/>
            <person name="Kanamori H."/>
            <person name="Katayose Y."/>
            <person name="Fujisawa M."/>
            <person name="Namiki N."/>
            <person name="Mizuno H."/>
            <person name="Yamamoto K."/>
            <person name="Antonio B.A."/>
            <person name="Baba T."/>
            <person name="Sakata K."/>
            <person name="Nagamura Y."/>
            <person name="Aoki H."/>
            <person name="Arikawa K."/>
            <person name="Arita K."/>
            <person name="Bito T."/>
            <person name="Chiden Y."/>
            <person name="Fujitsuka N."/>
            <person name="Fukunaka R."/>
            <person name="Hamada M."/>
            <person name="Harada C."/>
            <person name="Hayashi A."/>
            <person name="Hijishita S."/>
            <person name="Honda M."/>
            <person name="Hosokawa S."/>
            <person name="Ichikawa Y."/>
            <person name="Idonuma A."/>
            <person name="Iijima M."/>
            <person name="Ikeda M."/>
            <person name="Ikeno M."/>
            <person name="Ito K."/>
            <person name="Ito S."/>
            <person name="Ito T."/>
            <person name="Ito Y."/>
            <person name="Ito Y."/>
            <person name="Iwabuchi A."/>
            <person name="Kamiya K."/>
            <person name="Karasawa W."/>
            <person name="Kurita K."/>
            <person name="Katagiri S."/>
            <person name="Kikuta A."/>
            <person name="Kobayashi H."/>
            <person name="Kobayashi N."/>
            <person name="Machita K."/>
            <person name="Maehara T."/>
            <person name="Masukawa M."/>
            <person name="Mizubayashi T."/>
            <person name="Mukai Y."/>
            <person name="Nagasaki H."/>
            <person name="Nagata Y."/>
            <person name="Naito S."/>
            <person name="Nakashima M."/>
            <person name="Nakama Y."/>
            <person name="Nakamichi Y."/>
            <person name="Nakamura M."/>
            <person name="Meguro A."/>
            <person name="Negishi M."/>
            <person name="Ohta I."/>
            <person name="Ohta T."/>
            <person name="Okamoto M."/>
            <person name="Ono N."/>
            <person name="Saji S."/>
            <person name="Sakaguchi M."/>
            <person name="Sakai K."/>
            <person name="Shibata M."/>
            <person name="Shimokawa T."/>
            <person name="Song J."/>
            <person name="Takazaki Y."/>
            <person name="Terasawa K."/>
            <person name="Tsugane M."/>
            <person name="Tsuji K."/>
            <person name="Ueda S."/>
            <person name="Waki K."/>
            <person name="Yamagata H."/>
            <person name="Yamamoto M."/>
            <person name="Yamamoto S."/>
            <person name="Yamane H."/>
            <person name="Yoshiki S."/>
            <person name="Yoshihara R."/>
            <person name="Yukawa K."/>
            <person name="Zhong H."/>
            <person name="Yano M."/>
            <person name="Yuan Q."/>
            <person name="Ouyang S."/>
            <person name="Liu J."/>
            <person name="Jones K.M."/>
            <person name="Gansberger K."/>
            <person name="Moffat K."/>
            <person name="Hill J."/>
            <person name="Bera J."/>
            <person name="Fadrosh D."/>
            <person name="Jin S."/>
            <person name="Johri S."/>
            <person name="Kim M."/>
            <person name="Overton L."/>
            <person name="Reardon M."/>
            <person name="Tsitrin T."/>
            <person name="Vuong H."/>
            <person name="Weaver B."/>
            <person name="Ciecko A."/>
            <person name="Tallon L."/>
            <person name="Jackson J."/>
            <person name="Pai G."/>
            <person name="Aken S.V."/>
            <person name="Utterback T."/>
            <person name="Reidmuller S."/>
            <person name="Feldblyum T."/>
            <person name="Hsiao J."/>
            <person name="Zismann V."/>
            <person name="Iobst S."/>
            <person name="de Vazeille A.R."/>
            <person name="Buell C.R."/>
            <person name="Ying K."/>
            <person name="Li Y."/>
            <person name="Lu T."/>
            <person name="Huang Y."/>
            <person name="Zhao Q."/>
            <person name="Feng Q."/>
            <person name="Zhang L."/>
            <person name="Zhu J."/>
            <person name="Weng Q."/>
            <person name="Mu J."/>
            <person name="Lu Y."/>
            <person name="Fan D."/>
            <person name="Liu Y."/>
            <person name="Guan J."/>
            <person name="Zhang Y."/>
            <person name="Yu S."/>
            <person name="Liu X."/>
            <person name="Zhang Y."/>
            <person name="Hong G."/>
            <person name="Han B."/>
            <person name="Choisne N."/>
            <person name="Demange N."/>
            <person name="Orjeda G."/>
            <person name="Samain S."/>
            <person name="Cattolico L."/>
            <person name="Pelletier E."/>
            <person name="Couloux A."/>
            <person name="Segurens B."/>
            <person name="Wincker P."/>
            <person name="D'Hont A."/>
            <person name="Scarpelli C."/>
            <person name="Weissenbach J."/>
            <person name="Salanoubat M."/>
            <person name="Quetier F."/>
            <person name="Yu Y."/>
            <person name="Kim H.R."/>
            <person name="Rambo T."/>
            <person name="Currie J."/>
            <person name="Collura K."/>
            <person name="Luo M."/>
            <person name="Yang T."/>
            <person name="Ammiraju J.S.S."/>
            <person name="Engler F."/>
            <person name="Soderlund C."/>
            <person name="Wing R.A."/>
            <person name="Palmer L.E."/>
            <person name="de la Bastide M."/>
            <person name="Spiegel L."/>
            <person name="Nascimento L."/>
            <person name="Zutavern T."/>
            <person name="O'Shaughnessy A."/>
            <person name="Dike S."/>
            <person name="Dedhia N."/>
            <person name="Preston R."/>
            <person name="Balija V."/>
            <person name="McCombie W.R."/>
            <person name="Chow T."/>
            <person name="Chen H."/>
            <person name="Chung M."/>
            <person name="Chen C."/>
            <person name="Shaw J."/>
            <person name="Wu H."/>
            <person name="Hsiao K."/>
            <person name="Chao Y."/>
            <person name="Chu M."/>
            <person name="Cheng C."/>
            <person name="Hour A."/>
            <person name="Lee P."/>
            <person name="Lin S."/>
            <person name="Lin Y."/>
            <person name="Liou J."/>
            <person name="Liu S."/>
            <person name="Hsing Y."/>
            <person name="Raghuvanshi S."/>
            <person name="Mohanty A."/>
            <person name="Bharti A.K."/>
            <person name="Gaur A."/>
            <person name="Gupta V."/>
            <person name="Kumar D."/>
            <person name="Ravi V."/>
            <person name="Vij S."/>
            <person name="Kapur A."/>
            <person name="Khurana P."/>
            <person name="Khurana P."/>
            <person name="Khurana J.P."/>
            <person name="Tyagi A.K."/>
            <person name="Gaikwad K."/>
            <person name="Singh A."/>
            <person name="Dalal V."/>
            <person name="Srivastava S."/>
            <person name="Dixit A."/>
            <person name="Pal A.K."/>
            <person name="Ghazi I.A."/>
            <person name="Yadav M."/>
            <person name="Pandit A."/>
            <person name="Bhargava A."/>
            <person name="Sureshbabu K."/>
            <person name="Batra K."/>
            <person name="Sharma T.R."/>
            <person name="Mohapatra T."/>
            <person name="Singh N.K."/>
            <person name="Messing J."/>
            <person name="Nelson A.B."/>
            <person name="Fuks G."/>
            <person name="Kavchok S."/>
            <person name="Keizer G."/>
            <person name="Linton E."/>
            <person name="Llaca V."/>
            <person name="Song R."/>
            <person name="Tanyolac B."/>
            <person name="Young S."/>
            <person name="Ho-Il K."/>
            <person name="Hahn J.H."/>
            <person name="Sangsakoo G."/>
            <person name="Vanavichit A."/>
            <person name="de Mattos Luiz.A.T."/>
            <person name="Zimmer P.D."/>
            <person name="Malone G."/>
            <person name="Dellagostin O."/>
            <person name="de Oliveira A.C."/>
            <person name="Bevan M."/>
            <person name="Bancroft I."/>
            <person name="Minx P."/>
            <person name="Cordum H."/>
            <person name="Wilson R."/>
            <person name="Cheng Z."/>
            <person name="Jin W."/>
            <person name="Jiang J."/>
            <person name="Leong S.A."/>
            <person name="Iwama H."/>
            <person name="Gojobori T."/>
            <person name="Itoh T."/>
            <person name="Niimura Y."/>
            <person name="Fujii Y."/>
            <person name="Habara T."/>
            <person name="Sakai H."/>
            <person name="Sato Y."/>
            <person name="Wilson G."/>
            <person name="Kumar K."/>
            <person name="McCouch S."/>
            <person name="Juretic N."/>
            <person name="Hoen D."/>
            <person name="Wright S."/>
            <person name="Bruskiewich R."/>
            <person name="Bureau T."/>
            <person name="Miyao A."/>
            <person name="Hirochika H."/>
            <person name="Nishikawa T."/>
            <person name="Kadowaki K."/>
            <person name="Sugiura M."/>
            <person name="Burr B."/>
            <person name="Sasaki T."/>
        </authorList>
    </citation>
    <scope>NUCLEOTIDE SEQUENCE [LARGE SCALE GENOMIC DNA]</scope>
    <source>
        <strain evidence="4">cv. Nipponbare</strain>
    </source>
</reference>
<feature type="chain" id="PRO_5002978965" evidence="1">
    <location>
        <begin position="19"/>
        <end position="208"/>
    </location>
</feature>
<dbReference type="Proteomes" id="UP000000763">
    <property type="component" value="Chromosome 8"/>
</dbReference>
<gene>
    <name evidence="3" type="ordered locus">Os08g0239100</name>
</gene>
<dbReference type="SUPFAM" id="SSF53474">
    <property type="entry name" value="alpha/beta-Hydrolases"/>
    <property type="match status" value="1"/>
</dbReference>
<accession>C7J5K3</accession>
<dbReference type="EMBL" id="AP008214">
    <property type="protein sequence ID" value="BAH94186.1"/>
    <property type="molecule type" value="Genomic_DNA"/>
</dbReference>
<reference evidence="4" key="2">
    <citation type="journal article" date="2008" name="Nucleic Acids Res.">
        <title>The rice annotation project database (RAP-DB): 2008 update.</title>
        <authorList>
            <consortium name="The rice annotation project (RAP)"/>
        </authorList>
    </citation>
    <scope>GENOME REANNOTATION</scope>
    <source>
        <strain evidence="4">cv. Nipponbare</strain>
    </source>
</reference>
<evidence type="ECO:0000259" key="2">
    <source>
        <dbReference type="Pfam" id="PF01738"/>
    </source>
</evidence>
<dbReference type="InterPro" id="IPR029058">
    <property type="entry name" value="AB_hydrolase_fold"/>
</dbReference>
<dbReference type="Pfam" id="PF01738">
    <property type="entry name" value="DLH"/>
    <property type="match status" value="1"/>
</dbReference>
<evidence type="ECO:0000313" key="3">
    <source>
        <dbReference type="EMBL" id="BAH94186.1"/>
    </source>
</evidence>
<proteinExistence type="predicted"/>
<dbReference type="Gene3D" id="3.40.50.1820">
    <property type="entry name" value="alpha/beta hydrolase"/>
    <property type="match status" value="2"/>
</dbReference>